<keyword evidence="2" id="KW-0240">DNA-directed RNA polymerase</keyword>
<dbReference type="InterPro" id="IPR007634">
    <property type="entry name" value="RNA_pol_sigma_54_DNA-bd"/>
</dbReference>
<dbReference type="InterPro" id="IPR038709">
    <property type="entry name" value="RpoN_core-bd_sf"/>
</dbReference>
<feature type="domain" description="RNA polymerase sigma factor 54 core-binding" evidence="10">
    <location>
        <begin position="67"/>
        <end position="252"/>
    </location>
</feature>
<keyword evidence="6" id="KW-0731">Sigma factor</keyword>
<keyword evidence="7" id="KW-0238">DNA-binding</keyword>
<dbReference type="RefSeq" id="WP_320314156.1">
    <property type="nucleotide sequence ID" value="NZ_JAVIKH010000013.1"/>
</dbReference>
<dbReference type="Pfam" id="PF04963">
    <property type="entry name" value="Sigma54_CBD"/>
    <property type="match status" value="1"/>
</dbReference>
<dbReference type="PANTHER" id="PTHR32248">
    <property type="entry name" value="RNA POLYMERASE SIGMA-54 FACTOR"/>
    <property type="match status" value="1"/>
</dbReference>
<name>A0ABU4WB59_9FUSO</name>
<comment type="caution">
    <text evidence="11">The sequence shown here is derived from an EMBL/GenBank/DDBJ whole genome shotgun (WGS) entry which is preliminary data.</text>
</comment>
<protein>
    <submittedName>
        <fullName evidence="11">RNA polymerase factor sigma-54</fullName>
    </submittedName>
</protein>
<evidence type="ECO:0000256" key="8">
    <source>
        <dbReference type="ARBA" id="ARBA00023163"/>
    </source>
</evidence>
<keyword evidence="3" id="KW-0808">Transferase</keyword>
<evidence type="ECO:0000256" key="5">
    <source>
        <dbReference type="ARBA" id="ARBA00023015"/>
    </source>
</evidence>
<feature type="domain" description="RNA polymerase sigma factor 54 DNA-binding" evidence="9">
    <location>
        <begin position="261"/>
        <end position="403"/>
    </location>
</feature>
<dbReference type="PRINTS" id="PR00045">
    <property type="entry name" value="SIGMA54FCT"/>
</dbReference>
<evidence type="ECO:0000313" key="11">
    <source>
        <dbReference type="EMBL" id="MDX8336778.1"/>
    </source>
</evidence>
<keyword evidence="8" id="KW-0804">Transcription</keyword>
<dbReference type="PANTHER" id="PTHR32248:SF4">
    <property type="entry name" value="RNA POLYMERASE SIGMA-54 FACTOR"/>
    <property type="match status" value="1"/>
</dbReference>
<dbReference type="InterPro" id="IPR007046">
    <property type="entry name" value="RNA_pol_sigma_54_core-bd"/>
</dbReference>
<dbReference type="Gene3D" id="1.10.10.1330">
    <property type="entry name" value="RNA polymerase sigma-54 factor, core-binding domain"/>
    <property type="match status" value="1"/>
</dbReference>
<sequence length="403" mass="47006">MDFKLGLNQNLKLSLTLEMKLSIDILKMNLKELKDYLENESIENPNIEVIYPKLIDSKNTVSENYLENIGQVSESLVSYLIEQVSYLKIKKEVKLVLEYLINNLDERGYLEYDILTLKSSSGFKSIIFKEALNILHTLEPFGVGATDLIDCLKIQLKNKGIFNSILIDILEKNLNEIADKNFEKIALERVISLEEVKRYIEIIKSLNPKPARGFYVNKNTKYIIPDLIIKRDKNNIIIDLNEGEIPKIRLKTEVVSFKDKNKVLMLERAIGKRQQTLLKVGKYILNYQKDFILMNKTLKTLKIKDVAFELGLHESTVSRAIKDKFIKIDNRIETLKKYIVLDNKSEKIKKEILEIIENEDRKNPLSDNKILEMLLKKNFLIKRRTVAKYREELGIASIRKRKK</sequence>
<keyword evidence="12" id="KW-1185">Reference proteome</keyword>
<evidence type="ECO:0000256" key="2">
    <source>
        <dbReference type="ARBA" id="ARBA00022478"/>
    </source>
</evidence>
<evidence type="ECO:0000313" key="12">
    <source>
        <dbReference type="Proteomes" id="UP001279681"/>
    </source>
</evidence>
<evidence type="ECO:0000256" key="4">
    <source>
        <dbReference type="ARBA" id="ARBA00022695"/>
    </source>
</evidence>
<comment type="similarity">
    <text evidence="1">Belongs to the sigma-54 factor family.</text>
</comment>
<dbReference type="Proteomes" id="UP001279681">
    <property type="component" value="Unassembled WGS sequence"/>
</dbReference>
<dbReference type="Gene3D" id="1.10.10.60">
    <property type="entry name" value="Homeodomain-like"/>
    <property type="match status" value="1"/>
</dbReference>
<gene>
    <name evidence="11" type="primary">rpoN</name>
    <name evidence="11" type="ORF">RFV38_09780</name>
</gene>
<evidence type="ECO:0000256" key="6">
    <source>
        <dbReference type="ARBA" id="ARBA00023082"/>
    </source>
</evidence>
<dbReference type="Pfam" id="PF04552">
    <property type="entry name" value="Sigma54_DBD"/>
    <property type="match status" value="1"/>
</dbReference>
<dbReference type="Pfam" id="PF00309">
    <property type="entry name" value="Sigma54_AID"/>
    <property type="match status" value="1"/>
</dbReference>
<dbReference type="InterPro" id="IPR000394">
    <property type="entry name" value="RNA_pol_sigma_54"/>
</dbReference>
<keyword evidence="5" id="KW-0805">Transcription regulation</keyword>
<accession>A0ABU4WB59</accession>
<dbReference type="PROSITE" id="PS00718">
    <property type="entry name" value="SIGMA54_2"/>
    <property type="match status" value="1"/>
</dbReference>
<dbReference type="PIRSF" id="PIRSF000774">
    <property type="entry name" value="RpoN"/>
    <property type="match status" value="1"/>
</dbReference>
<dbReference type="EMBL" id="JAVIKH010000013">
    <property type="protein sequence ID" value="MDX8336778.1"/>
    <property type="molecule type" value="Genomic_DNA"/>
</dbReference>
<evidence type="ECO:0000259" key="10">
    <source>
        <dbReference type="Pfam" id="PF04963"/>
    </source>
</evidence>
<organism evidence="11 12">
    <name type="scientific">Candidatus Cetobacterium colombiensis</name>
    <dbReference type="NCBI Taxonomy" id="3073100"/>
    <lineage>
        <taxon>Bacteria</taxon>
        <taxon>Fusobacteriati</taxon>
        <taxon>Fusobacteriota</taxon>
        <taxon>Fusobacteriia</taxon>
        <taxon>Fusobacteriales</taxon>
        <taxon>Fusobacteriaceae</taxon>
        <taxon>Cetobacterium</taxon>
    </lineage>
</organism>
<keyword evidence="4" id="KW-0548">Nucleotidyltransferase</keyword>
<evidence type="ECO:0000256" key="1">
    <source>
        <dbReference type="ARBA" id="ARBA00008798"/>
    </source>
</evidence>
<reference evidence="12" key="1">
    <citation type="submission" date="2023-07" db="EMBL/GenBank/DDBJ databases">
        <authorList>
            <person name="Colorado M.A."/>
            <person name="Villamil L.M."/>
            <person name="Melo J.F."/>
            <person name="Rodriguez J.A."/>
            <person name="Ruiz R.Y."/>
        </authorList>
    </citation>
    <scope>NUCLEOTIDE SEQUENCE [LARGE SCALE GENOMIC DNA]</scope>
    <source>
        <strain evidence="12">C33</strain>
    </source>
</reference>
<evidence type="ECO:0000256" key="7">
    <source>
        <dbReference type="ARBA" id="ARBA00023125"/>
    </source>
</evidence>
<dbReference type="PROSITE" id="PS50044">
    <property type="entry name" value="SIGMA54_3"/>
    <property type="match status" value="1"/>
</dbReference>
<proteinExistence type="inferred from homology"/>
<evidence type="ECO:0000256" key="3">
    <source>
        <dbReference type="ARBA" id="ARBA00022679"/>
    </source>
</evidence>
<evidence type="ECO:0000259" key="9">
    <source>
        <dbReference type="Pfam" id="PF04552"/>
    </source>
</evidence>
<dbReference type="NCBIfam" id="TIGR02395">
    <property type="entry name" value="rpoN_sigma"/>
    <property type="match status" value="1"/>
</dbReference>